<dbReference type="GO" id="GO:0005576">
    <property type="term" value="C:extracellular region"/>
    <property type="evidence" value="ECO:0007669"/>
    <property type="project" value="UniProtKB-SubCell"/>
</dbReference>
<keyword evidence="12" id="KW-0449">Lipoprotein</keyword>
<evidence type="ECO:0000256" key="2">
    <source>
        <dbReference type="ARBA" id="ARBA00004589"/>
    </source>
</evidence>
<keyword evidence="7 15" id="KW-0812">Transmembrane</keyword>
<feature type="disulfide bond" evidence="13">
    <location>
        <begin position="30"/>
        <end position="37"/>
    </location>
</feature>
<evidence type="ECO:0000256" key="6">
    <source>
        <dbReference type="ARBA" id="ARBA00022622"/>
    </source>
</evidence>
<dbReference type="EMBL" id="JABEYC010000468">
    <property type="protein sequence ID" value="KAF4976991.1"/>
    <property type="molecule type" value="Genomic_DNA"/>
</dbReference>
<evidence type="ECO:0000256" key="11">
    <source>
        <dbReference type="ARBA" id="ARBA00023157"/>
    </source>
</evidence>
<reference evidence="17" key="1">
    <citation type="journal article" date="2020" name="BMC Genomics">
        <title>Correction to: Identification and distribution of gene clusters required for synthesis of sphingolipid metabolism inhibitors in diverse species of the filamentous fungus Fusarium.</title>
        <authorList>
            <person name="Kim H.S."/>
            <person name="Lohmar J.M."/>
            <person name="Busman M."/>
            <person name="Brown D.W."/>
            <person name="Naumann T.A."/>
            <person name="Divon H.H."/>
            <person name="Lysoe E."/>
            <person name="Uhlig S."/>
            <person name="Proctor R.H."/>
        </authorList>
    </citation>
    <scope>NUCLEOTIDE SEQUENCE</scope>
    <source>
        <strain evidence="17">NRRL 22465</strain>
    </source>
</reference>
<dbReference type="GO" id="GO:0071944">
    <property type="term" value="C:cell periphery"/>
    <property type="evidence" value="ECO:0007669"/>
    <property type="project" value="UniProtKB-ARBA"/>
</dbReference>
<feature type="compositionally biased region" description="Polar residues" evidence="14">
    <location>
        <begin position="283"/>
        <end position="295"/>
    </location>
</feature>
<dbReference type="InterPro" id="IPR008427">
    <property type="entry name" value="Extracellular_membr_CFEM_dom"/>
</dbReference>
<feature type="region of interest" description="Disordered" evidence="14">
    <location>
        <begin position="265"/>
        <end position="322"/>
    </location>
</feature>
<keyword evidence="9 15" id="KW-1133">Transmembrane helix</keyword>
<dbReference type="Proteomes" id="UP000635477">
    <property type="component" value="Unassembled WGS sequence"/>
</dbReference>
<keyword evidence="13" id="KW-0479">Metal-binding</keyword>
<evidence type="ECO:0000256" key="13">
    <source>
        <dbReference type="PROSITE-ProRule" id="PRU01356"/>
    </source>
</evidence>
<feature type="transmembrane region" description="Helical" evidence="15">
    <location>
        <begin position="165"/>
        <end position="186"/>
    </location>
</feature>
<evidence type="ECO:0000256" key="10">
    <source>
        <dbReference type="ARBA" id="ARBA00023136"/>
    </source>
</evidence>
<keyword evidence="13" id="KW-0349">Heme</keyword>
<keyword evidence="18" id="KW-1185">Reference proteome</keyword>
<evidence type="ECO:0000256" key="15">
    <source>
        <dbReference type="SAM" id="Phobius"/>
    </source>
</evidence>
<evidence type="ECO:0000256" key="9">
    <source>
        <dbReference type="ARBA" id="ARBA00022989"/>
    </source>
</evidence>
<dbReference type="GO" id="GO:0098552">
    <property type="term" value="C:side of membrane"/>
    <property type="evidence" value="ECO:0007669"/>
    <property type="project" value="UniProtKB-KW"/>
</dbReference>
<protein>
    <recommendedName>
        <fullName evidence="16">CFEM domain-containing protein</fullName>
    </recommendedName>
</protein>
<keyword evidence="6" id="KW-0336">GPI-anchor</keyword>
<evidence type="ECO:0000313" key="17">
    <source>
        <dbReference type="EMBL" id="KAF4976991.1"/>
    </source>
</evidence>
<evidence type="ECO:0000256" key="7">
    <source>
        <dbReference type="ARBA" id="ARBA00022692"/>
    </source>
</evidence>
<feature type="binding site" description="axial binding residue" evidence="13">
    <location>
        <position position="34"/>
    </location>
    <ligand>
        <name>heme</name>
        <dbReference type="ChEBI" id="CHEBI:30413"/>
    </ligand>
    <ligandPart>
        <name>Fe</name>
        <dbReference type="ChEBI" id="CHEBI:18248"/>
    </ligandPart>
</feature>
<keyword evidence="6" id="KW-0325">Glycoprotein</keyword>
<dbReference type="PANTHER" id="PTHR15549">
    <property type="entry name" value="PAIRED IMMUNOGLOBULIN-LIKE TYPE 2 RECEPTOR"/>
    <property type="match status" value="1"/>
</dbReference>
<evidence type="ECO:0000256" key="12">
    <source>
        <dbReference type="ARBA" id="ARBA00023288"/>
    </source>
</evidence>
<feature type="domain" description="CFEM" evidence="16">
    <location>
        <begin position="1"/>
        <end position="109"/>
    </location>
</feature>
<keyword evidence="10 15" id="KW-0472">Membrane</keyword>
<keyword evidence="11 13" id="KW-1015">Disulfide bond</keyword>
<evidence type="ECO:0000259" key="16">
    <source>
        <dbReference type="PROSITE" id="PS52012"/>
    </source>
</evidence>
<feature type="compositionally biased region" description="Low complexity" evidence="14">
    <location>
        <begin position="296"/>
        <end position="321"/>
    </location>
</feature>
<name>A0A8H4XIW7_9HYPO</name>
<dbReference type="AlphaFoldDB" id="A0A8H4XIW7"/>
<comment type="caution">
    <text evidence="17">The sequence shown here is derived from an EMBL/GenBank/DDBJ whole genome shotgun (WGS) entry which is preliminary data.</text>
</comment>
<evidence type="ECO:0000256" key="1">
    <source>
        <dbReference type="ARBA" id="ARBA00004167"/>
    </source>
</evidence>
<proteinExistence type="inferred from homology"/>
<dbReference type="Pfam" id="PF05730">
    <property type="entry name" value="CFEM"/>
    <property type="match status" value="1"/>
</dbReference>
<feature type="region of interest" description="Disordered" evidence="14">
    <location>
        <begin position="100"/>
        <end position="160"/>
    </location>
</feature>
<dbReference type="InterPro" id="IPR051694">
    <property type="entry name" value="Immunoregulatory_rcpt-like"/>
</dbReference>
<gene>
    <name evidence="17" type="ORF">FZEAL_6411</name>
</gene>
<comment type="caution">
    <text evidence="13">Lacks conserved residue(s) required for the propagation of feature annotation.</text>
</comment>
<sequence>MAHSNADNLVKKIPKCVSHCFKFGVAATGCSDDDFDCWCYEKNHQIVVDTMAECLDNQERRLEKSCSDDEMFQMENSYWKICEQYWEPYGTATEPALSTTTTASKTTLTSSLRVSSQPTSSTTSVEPTTTSSLSEQPQSTSESDTSQESESASLEGNGMSPGAQAGMGIGITLGVVLIAIAVFLWLRERKRRYNLEKQLREAEDVNSSRQDIFFRQRGEFYEMEGDRPRCGELRGDMTPELKASSVVNLGTMGKVPQVTLGEVKDEIDSSNENPQRPPLPVSRPTSVSSKESTCISSSPAVSNSNSNSNSNSTSPSTQQANKMDNVEEAIQKLATRLRTKNPSVAVALERYISETDHLKDTVQAIVEDIGYCMKELDLRESQSEGLRRCTDDLNRTVDEHTRVTDGNHERLFRPRFNCKIKSLERIEPKKDQGDGKDSGSKDKRAMMELVVQFPAAEYNESPHSLIPGKNGIYIMLKDV</sequence>
<keyword evidence="5" id="KW-0964">Secreted</keyword>
<evidence type="ECO:0000256" key="4">
    <source>
        <dbReference type="ARBA" id="ARBA00010031"/>
    </source>
</evidence>
<keyword evidence="13" id="KW-0408">Iron</keyword>
<evidence type="ECO:0000313" key="18">
    <source>
        <dbReference type="Proteomes" id="UP000635477"/>
    </source>
</evidence>
<comment type="subcellular location">
    <subcellularLocation>
        <location evidence="2">Membrane</location>
        <topology evidence="2">Lipid-anchor</topology>
        <topology evidence="2">GPI-anchor</topology>
    </subcellularLocation>
    <subcellularLocation>
        <location evidence="1">Membrane</location>
        <topology evidence="1">Single-pass membrane protein</topology>
    </subcellularLocation>
    <subcellularLocation>
        <location evidence="3">Secreted</location>
    </subcellularLocation>
</comment>
<comment type="similarity">
    <text evidence="4">Belongs to the RBT5 family.</text>
</comment>
<dbReference type="GO" id="GO:0046872">
    <property type="term" value="F:metal ion binding"/>
    <property type="evidence" value="ECO:0007669"/>
    <property type="project" value="UniProtKB-UniRule"/>
</dbReference>
<evidence type="ECO:0000256" key="14">
    <source>
        <dbReference type="SAM" id="MobiDB-lite"/>
    </source>
</evidence>
<dbReference type="PROSITE" id="PS52012">
    <property type="entry name" value="CFEM"/>
    <property type="match status" value="1"/>
</dbReference>
<evidence type="ECO:0000256" key="8">
    <source>
        <dbReference type="ARBA" id="ARBA00022729"/>
    </source>
</evidence>
<feature type="compositionally biased region" description="Low complexity" evidence="14">
    <location>
        <begin position="100"/>
        <end position="153"/>
    </location>
</feature>
<organism evidence="17 18">
    <name type="scientific">Fusarium zealandicum</name>
    <dbReference type="NCBI Taxonomy" id="1053134"/>
    <lineage>
        <taxon>Eukaryota</taxon>
        <taxon>Fungi</taxon>
        <taxon>Dikarya</taxon>
        <taxon>Ascomycota</taxon>
        <taxon>Pezizomycotina</taxon>
        <taxon>Sordariomycetes</taxon>
        <taxon>Hypocreomycetidae</taxon>
        <taxon>Hypocreales</taxon>
        <taxon>Nectriaceae</taxon>
        <taxon>Fusarium</taxon>
        <taxon>Fusarium staphyleae species complex</taxon>
    </lineage>
</organism>
<dbReference type="OrthoDB" id="5105844at2759"/>
<reference evidence="17" key="2">
    <citation type="submission" date="2020-05" db="EMBL/GenBank/DDBJ databases">
        <authorList>
            <person name="Kim H.-S."/>
            <person name="Proctor R.H."/>
            <person name="Brown D.W."/>
        </authorList>
    </citation>
    <scope>NUCLEOTIDE SEQUENCE</scope>
    <source>
        <strain evidence="17">NRRL 22465</strain>
    </source>
</reference>
<evidence type="ECO:0000256" key="3">
    <source>
        <dbReference type="ARBA" id="ARBA00004613"/>
    </source>
</evidence>
<accession>A0A8H4XIW7</accession>
<dbReference type="PANTHER" id="PTHR15549:SF30">
    <property type="entry name" value="MID2 DOMAIN-CONTAINING PROTEIN"/>
    <property type="match status" value="1"/>
</dbReference>
<evidence type="ECO:0000256" key="5">
    <source>
        <dbReference type="ARBA" id="ARBA00022525"/>
    </source>
</evidence>
<keyword evidence="8" id="KW-0732">Signal</keyword>